<evidence type="ECO:0000256" key="1">
    <source>
        <dbReference type="SAM" id="MobiDB-lite"/>
    </source>
</evidence>
<evidence type="ECO:0000313" key="2">
    <source>
        <dbReference type="EMBL" id="KAJ8888583.1"/>
    </source>
</evidence>
<organism evidence="2 3">
    <name type="scientific">Dryococelus australis</name>
    <dbReference type="NCBI Taxonomy" id="614101"/>
    <lineage>
        <taxon>Eukaryota</taxon>
        <taxon>Metazoa</taxon>
        <taxon>Ecdysozoa</taxon>
        <taxon>Arthropoda</taxon>
        <taxon>Hexapoda</taxon>
        <taxon>Insecta</taxon>
        <taxon>Pterygota</taxon>
        <taxon>Neoptera</taxon>
        <taxon>Polyneoptera</taxon>
        <taxon>Phasmatodea</taxon>
        <taxon>Verophasmatodea</taxon>
        <taxon>Anareolatae</taxon>
        <taxon>Phasmatidae</taxon>
        <taxon>Eurycanthinae</taxon>
        <taxon>Dryococelus</taxon>
    </lineage>
</organism>
<feature type="region of interest" description="Disordered" evidence="1">
    <location>
        <begin position="600"/>
        <end position="629"/>
    </location>
</feature>
<gene>
    <name evidence="2" type="ORF">PR048_008075</name>
</gene>
<sequence>MFAILECVIYSSNGDERMPASTPTASASDGELNGNDCRIEARGANMATDSAILVPPFWQPVHRFGGHLSGGSGGPTAIFCSSMSVRECWCVSEAIFGSLIAHQEHTGPPSCLQRSSFIHRMPGSAGVTTAAMLFLPSPVGRHCGGGEGVVIPKTWDALCRLHGRRYIYARTSMGGERKPNDRLRDGDAIATDAFRCCVELYFFLFTQKLIPEFLRSDELFGRYRCLKHTKPLEIKGSQRGSHSGLMTSERTEKSEKGHSLNYRRVSRLIINKAELKVSFLPFIALTPRLLPWLHNVQLVPACAARWQHSSHSLEKKSTIYVACAPCNHKEKEGLSHVSVSKEPLNFASQDWIVLRVVSLPVTSQSWSDLATVRTIHNVLQWSETLYSSCFMLYSIHGYFTLFSRPAIVLLPGYSSASCKAKFQLGLENYTKEQHTEFSAVIDPRLSGCDLRADLTAFTSQNNTSPLIPALGDYDAEERQRYKRPKSLLVHRPMSARMAIVRDDNQTGFSYPSQQQTRFCLQALKTHYLADEEGTSRWWVVIIFDTKTLSVGEGEMRGRWSCGGMLEWGKRGNTPRKPAGYRQRPAHVPLKKIIWSSAGMEGREVPEKTRRPTESSGTIPTCESPVTRPGIEPGSPWWEASVLISQTPLYWLLAVNRASQAAVKSMRRAAGALTAGGFGGCRGVGARPSLPALYSLTDVSLQTCPDKPLLHSSNLLPRGLASPTLQNSEAFEQFRRHCAPPQAELSSAVTGMLLGVEGTPLNSEQYSPPTSAKRVRFPVGSLPDFRTSESCWTMPLVGGFFSRLSRSPHPCIAALLRAQLAPHSSALKTRISRLHEIKKICIFAQACSVKGDNVVARPKSRSEGAIRATVTRTNYICNSGTLLHAMKDHSLNNARIFVLFSCRLRKIT</sequence>
<proteinExistence type="predicted"/>
<evidence type="ECO:0000313" key="3">
    <source>
        <dbReference type="Proteomes" id="UP001159363"/>
    </source>
</evidence>
<dbReference type="Proteomes" id="UP001159363">
    <property type="component" value="Chromosome 3"/>
</dbReference>
<protein>
    <submittedName>
        <fullName evidence="2">Uncharacterized protein</fullName>
    </submittedName>
</protein>
<dbReference type="EMBL" id="JARBHB010000003">
    <property type="protein sequence ID" value="KAJ8888583.1"/>
    <property type="molecule type" value="Genomic_DNA"/>
</dbReference>
<keyword evidence="3" id="KW-1185">Reference proteome</keyword>
<reference evidence="2 3" key="1">
    <citation type="submission" date="2023-02" db="EMBL/GenBank/DDBJ databases">
        <title>LHISI_Scaffold_Assembly.</title>
        <authorList>
            <person name="Stuart O.P."/>
            <person name="Cleave R."/>
            <person name="Magrath M.J.L."/>
            <person name="Mikheyev A.S."/>
        </authorList>
    </citation>
    <scope>NUCLEOTIDE SEQUENCE [LARGE SCALE GENOMIC DNA]</scope>
    <source>
        <strain evidence="2">Daus_M_001</strain>
        <tissue evidence="2">Leg muscle</tissue>
    </source>
</reference>
<feature type="region of interest" description="Disordered" evidence="1">
    <location>
        <begin position="236"/>
        <end position="256"/>
    </location>
</feature>
<feature type="compositionally biased region" description="Polar residues" evidence="1">
    <location>
        <begin position="238"/>
        <end position="248"/>
    </location>
</feature>
<comment type="caution">
    <text evidence="2">The sequence shown here is derived from an EMBL/GenBank/DDBJ whole genome shotgun (WGS) entry which is preliminary data.</text>
</comment>
<feature type="compositionally biased region" description="Basic and acidic residues" evidence="1">
    <location>
        <begin position="600"/>
        <end position="612"/>
    </location>
</feature>
<accession>A0ABQ9HW24</accession>
<name>A0ABQ9HW24_9NEOP</name>